<name>A0AA42BBS9_9GAMM</name>
<dbReference type="AlphaFoldDB" id="A0AA42BBS9"/>
<reference evidence="1" key="2">
    <citation type="submission" date="2022-06" db="EMBL/GenBank/DDBJ databases">
        <title>Detection of beta-lactamases in bacteria of animal origin.</title>
        <authorList>
            <person name="Mlynarcik P."/>
            <person name="Zdarska V."/>
            <person name="Chudobova H."/>
            <person name="Prochazkova P."/>
            <person name="Hricova K."/>
            <person name="Mezerova K."/>
            <person name="Bardon J."/>
            <person name="Dolejska M."/>
            <person name="Sukkar I."/>
            <person name="Kolar M."/>
        </authorList>
    </citation>
    <scope>NUCLEOTIDE SEQUENCE</scope>
    <source>
        <strain evidence="1">S 300-3</strain>
    </source>
</reference>
<comment type="caution">
    <text evidence="1">The sequence shown here is derived from an EMBL/GenBank/DDBJ whole genome shotgun (WGS) entry which is preliminary data.</text>
</comment>
<dbReference type="Proteomes" id="UP001165292">
    <property type="component" value="Unassembled WGS sequence"/>
</dbReference>
<proteinExistence type="predicted"/>
<evidence type="ECO:0000313" key="2">
    <source>
        <dbReference type="EMBL" id="RMI03106.1"/>
    </source>
</evidence>
<reference evidence="2 3" key="1">
    <citation type="submission" date="2018-10" db="EMBL/GenBank/DDBJ databases">
        <title>Pseudomonas sp. GL14 genome.</title>
        <authorList>
            <person name="Peng J."/>
            <person name="Liu Z.-P."/>
        </authorList>
    </citation>
    <scope>NUCLEOTIDE SEQUENCE [LARGE SCALE GENOMIC DNA]</scope>
    <source>
        <strain evidence="2 3">GL14</strain>
    </source>
</reference>
<dbReference type="Proteomes" id="UP000269134">
    <property type="component" value="Unassembled WGS sequence"/>
</dbReference>
<accession>A0AA42BBS9</accession>
<dbReference type="GeneID" id="84607643"/>
<evidence type="ECO:0000313" key="4">
    <source>
        <dbReference type="Proteomes" id="UP001165292"/>
    </source>
</evidence>
<keyword evidence="3" id="KW-1185">Reference proteome</keyword>
<organism evidence="1 4">
    <name type="scientific">Stutzerimonas nitrititolerans</name>
    <dbReference type="NCBI Taxonomy" id="2482751"/>
    <lineage>
        <taxon>Bacteria</taxon>
        <taxon>Pseudomonadati</taxon>
        <taxon>Pseudomonadota</taxon>
        <taxon>Gammaproteobacteria</taxon>
        <taxon>Pseudomonadales</taxon>
        <taxon>Pseudomonadaceae</taxon>
        <taxon>Stutzerimonas</taxon>
    </lineage>
</organism>
<protein>
    <submittedName>
        <fullName evidence="1">Uncharacterized protein</fullName>
    </submittedName>
</protein>
<dbReference type="RefSeq" id="WP_014854443.1">
    <property type="nucleotide sequence ID" value="NZ_DALYPK010000004.1"/>
</dbReference>
<dbReference type="EMBL" id="JAMYBS010000002">
    <property type="protein sequence ID" value="MCO7543642.1"/>
    <property type="molecule type" value="Genomic_DNA"/>
</dbReference>
<evidence type="ECO:0000313" key="1">
    <source>
        <dbReference type="EMBL" id="MCO7543642.1"/>
    </source>
</evidence>
<sequence>MNRQDSFSWVSKGFLAAAVVVLIAGAEQPDTQPLSQTQREPVERILMYDAQPVGTAQAGKASQVLDYTPRHEEQRWVF</sequence>
<evidence type="ECO:0000313" key="3">
    <source>
        <dbReference type="Proteomes" id="UP000269134"/>
    </source>
</evidence>
<gene>
    <name evidence="2" type="ORF">EA795_01190</name>
    <name evidence="1" type="ORF">NJF43_02610</name>
</gene>
<dbReference type="EMBL" id="RFFL01000001">
    <property type="protein sequence ID" value="RMI03106.1"/>
    <property type="molecule type" value="Genomic_DNA"/>
</dbReference>